<comment type="caution">
    <text evidence="2">The sequence shown here is derived from an EMBL/GenBank/DDBJ whole genome shotgun (WGS) entry which is preliminary data.</text>
</comment>
<evidence type="ECO:0000256" key="1">
    <source>
        <dbReference type="SAM" id="MobiDB-lite"/>
    </source>
</evidence>
<dbReference type="AlphaFoldDB" id="W3VFA4"/>
<gene>
    <name evidence="2" type="ORF">PaG_06421</name>
</gene>
<accession>W3VFA4</accession>
<protein>
    <submittedName>
        <fullName evidence="2">Uncharacterized protein</fullName>
    </submittedName>
</protein>
<name>W3VFA4_MOEAP</name>
<dbReference type="Proteomes" id="UP000019462">
    <property type="component" value="Unassembled WGS sequence"/>
</dbReference>
<proteinExistence type="predicted"/>
<dbReference type="EMBL" id="AWNI01000042">
    <property type="protein sequence ID" value="ETS59502.1"/>
    <property type="molecule type" value="Genomic_DNA"/>
</dbReference>
<feature type="region of interest" description="Disordered" evidence="1">
    <location>
        <begin position="69"/>
        <end position="96"/>
    </location>
</feature>
<dbReference type="OrthoDB" id="2554489at2759"/>
<evidence type="ECO:0000313" key="2">
    <source>
        <dbReference type="EMBL" id="ETS59502.1"/>
    </source>
</evidence>
<dbReference type="HOGENOM" id="CLU_1927317_0_0_1"/>
<organism evidence="2 3">
    <name type="scientific">Moesziomyces aphidis</name>
    <name type="common">Pseudozyma aphidis</name>
    <dbReference type="NCBI Taxonomy" id="84754"/>
    <lineage>
        <taxon>Eukaryota</taxon>
        <taxon>Fungi</taxon>
        <taxon>Dikarya</taxon>
        <taxon>Basidiomycota</taxon>
        <taxon>Ustilaginomycotina</taxon>
        <taxon>Ustilaginomycetes</taxon>
        <taxon>Ustilaginales</taxon>
        <taxon>Ustilaginaceae</taxon>
        <taxon>Moesziomyces</taxon>
    </lineage>
</organism>
<reference evidence="2 3" key="1">
    <citation type="journal article" date="2014" name="Genome Announc.">
        <title>Genome sequence of the basidiomycetous fungus Pseudozyma aphidis DSM70725, an efficient producer of biosurfactant mannosylerythritol lipids.</title>
        <authorList>
            <person name="Lorenz S."/>
            <person name="Guenther M."/>
            <person name="Grumaz C."/>
            <person name="Rupp S."/>
            <person name="Zibek S."/>
            <person name="Sohn K."/>
        </authorList>
    </citation>
    <scope>NUCLEOTIDE SEQUENCE [LARGE SCALE GENOMIC DNA]</scope>
    <source>
        <strain evidence="3">ATCC 32657 / CBS 517.83 / DSM 70725 / JCM 10318 / NBRC 10182 / NRRL Y-7954 / St-0401</strain>
    </source>
</reference>
<evidence type="ECO:0000313" key="3">
    <source>
        <dbReference type="Proteomes" id="UP000019462"/>
    </source>
</evidence>
<keyword evidence="3" id="KW-1185">Reference proteome</keyword>
<sequence length="148" mass="16377">MVALIQATRYPSASAQDPRVNIARAIMSAVPRTAVDEKLQTVKTAAEKVRSYGAIATRTRENRLAELKNSISRPISLPNTQSPTDGPASSSYVAESMDSRWSTQSWPCETTPLVERSSAFEFDEQLHDDPRNSTCSQGSFVTRPYSFF</sequence>